<keyword evidence="2" id="KW-1185">Reference proteome</keyword>
<dbReference type="Proteomes" id="UP000472827">
    <property type="component" value="Unassembled WGS sequence"/>
</dbReference>
<accession>A0ABX0D4Z6</accession>
<name>A0ABX0D4Z6_9GAMM</name>
<gene>
    <name evidence="1" type="ORF">G4923_09295</name>
</gene>
<proteinExistence type="predicted"/>
<evidence type="ECO:0000313" key="2">
    <source>
        <dbReference type="Proteomes" id="UP000472827"/>
    </source>
</evidence>
<organism evidence="1 2">
    <name type="scientific">Aeromonas rivipollensis</name>
    <dbReference type="NCBI Taxonomy" id="948519"/>
    <lineage>
        <taxon>Bacteria</taxon>
        <taxon>Pseudomonadati</taxon>
        <taxon>Pseudomonadota</taxon>
        <taxon>Gammaproteobacteria</taxon>
        <taxon>Aeromonadales</taxon>
        <taxon>Aeromonadaceae</taxon>
        <taxon>Aeromonas</taxon>
    </lineage>
</organism>
<protein>
    <submittedName>
        <fullName evidence="1">Uncharacterized protein</fullName>
    </submittedName>
</protein>
<dbReference type="EMBL" id="JAAILA010000012">
    <property type="protein sequence ID" value="NEX88898.1"/>
    <property type="molecule type" value="Genomic_DNA"/>
</dbReference>
<comment type="caution">
    <text evidence="1">The sequence shown here is derived from an EMBL/GenBank/DDBJ whole genome shotgun (WGS) entry which is preliminary data.</text>
</comment>
<reference evidence="1 2" key="1">
    <citation type="submission" date="2020-02" db="EMBL/GenBank/DDBJ databases">
        <title>Genome sequencing of Aeromonas rivipollensis.</title>
        <authorList>
            <person name="Fono-Tamo Ubani E.K."/>
            <person name="Lekota K.E."/>
        </authorList>
    </citation>
    <scope>NUCLEOTIDE SEQUENCE [LARGE SCALE GENOMIC DNA]</scope>
    <source>
        <strain evidence="1 2">G78</strain>
    </source>
</reference>
<dbReference type="RefSeq" id="WP_163136771.1">
    <property type="nucleotide sequence ID" value="NZ_JAAILA010000012.1"/>
</dbReference>
<evidence type="ECO:0000313" key="1">
    <source>
        <dbReference type="EMBL" id="NEX88898.1"/>
    </source>
</evidence>
<sequence>MKFTDFKIVPNSGDFHPFELSHKVVTVTASLDGNSVSIVFKDNKVEACSLTVVDKGYEEFIDESKSFLGM</sequence>